<proteinExistence type="predicted"/>
<sequence>MAGMDVNMCAKMLWIDTMRVDVDLCRRYDFFFNTRHINNSATNDDPNWDNPSDTPTSLAIQNWNTLSSVTHNSAIS</sequence>
<protein>
    <submittedName>
        <fullName evidence="1">Uncharacterized protein</fullName>
    </submittedName>
</protein>
<dbReference type="EMBL" id="JH816866">
    <property type="protein sequence ID" value="EKC41683.1"/>
    <property type="molecule type" value="Genomic_DNA"/>
</dbReference>
<dbReference type="AlphaFoldDB" id="K1R7C6"/>
<accession>K1R7C6</accession>
<gene>
    <name evidence="1" type="ORF">CGI_10028429</name>
</gene>
<dbReference type="HOGENOM" id="CLU_2656838_0_0_1"/>
<name>K1R7C6_MAGGI</name>
<dbReference type="InParanoid" id="K1R7C6"/>
<reference evidence="1" key="1">
    <citation type="journal article" date="2012" name="Nature">
        <title>The oyster genome reveals stress adaptation and complexity of shell formation.</title>
        <authorList>
            <person name="Zhang G."/>
            <person name="Fang X."/>
            <person name="Guo X."/>
            <person name="Li L."/>
            <person name="Luo R."/>
            <person name="Xu F."/>
            <person name="Yang P."/>
            <person name="Zhang L."/>
            <person name="Wang X."/>
            <person name="Qi H."/>
            <person name="Xiong Z."/>
            <person name="Que H."/>
            <person name="Xie Y."/>
            <person name="Holland P.W."/>
            <person name="Paps J."/>
            <person name="Zhu Y."/>
            <person name="Wu F."/>
            <person name="Chen Y."/>
            <person name="Wang J."/>
            <person name="Peng C."/>
            <person name="Meng J."/>
            <person name="Yang L."/>
            <person name="Liu J."/>
            <person name="Wen B."/>
            <person name="Zhang N."/>
            <person name="Huang Z."/>
            <person name="Zhu Q."/>
            <person name="Feng Y."/>
            <person name="Mount A."/>
            <person name="Hedgecock D."/>
            <person name="Xu Z."/>
            <person name="Liu Y."/>
            <person name="Domazet-Loso T."/>
            <person name="Du Y."/>
            <person name="Sun X."/>
            <person name="Zhang S."/>
            <person name="Liu B."/>
            <person name="Cheng P."/>
            <person name="Jiang X."/>
            <person name="Li J."/>
            <person name="Fan D."/>
            <person name="Wang W."/>
            <person name="Fu W."/>
            <person name="Wang T."/>
            <person name="Wang B."/>
            <person name="Zhang J."/>
            <person name="Peng Z."/>
            <person name="Li Y."/>
            <person name="Li N."/>
            <person name="Wang J."/>
            <person name="Chen M."/>
            <person name="He Y."/>
            <person name="Tan F."/>
            <person name="Song X."/>
            <person name="Zheng Q."/>
            <person name="Huang R."/>
            <person name="Yang H."/>
            <person name="Du X."/>
            <person name="Chen L."/>
            <person name="Yang M."/>
            <person name="Gaffney P.M."/>
            <person name="Wang S."/>
            <person name="Luo L."/>
            <person name="She Z."/>
            <person name="Ming Y."/>
            <person name="Huang W."/>
            <person name="Zhang S."/>
            <person name="Huang B."/>
            <person name="Zhang Y."/>
            <person name="Qu T."/>
            <person name="Ni P."/>
            <person name="Miao G."/>
            <person name="Wang J."/>
            <person name="Wang Q."/>
            <person name="Steinberg C.E."/>
            <person name="Wang H."/>
            <person name="Li N."/>
            <person name="Qian L."/>
            <person name="Zhang G."/>
            <person name="Li Y."/>
            <person name="Yang H."/>
            <person name="Liu X."/>
            <person name="Wang J."/>
            <person name="Yin Y."/>
            <person name="Wang J."/>
        </authorList>
    </citation>
    <scope>NUCLEOTIDE SEQUENCE [LARGE SCALE GENOMIC DNA]</scope>
    <source>
        <strain evidence="1">05x7-T-G4-1.051#20</strain>
    </source>
</reference>
<evidence type="ECO:0000313" key="1">
    <source>
        <dbReference type="EMBL" id="EKC41683.1"/>
    </source>
</evidence>
<organism evidence="1">
    <name type="scientific">Magallana gigas</name>
    <name type="common">Pacific oyster</name>
    <name type="synonym">Crassostrea gigas</name>
    <dbReference type="NCBI Taxonomy" id="29159"/>
    <lineage>
        <taxon>Eukaryota</taxon>
        <taxon>Metazoa</taxon>
        <taxon>Spiralia</taxon>
        <taxon>Lophotrochozoa</taxon>
        <taxon>Mollusca</taxon>
        <taxon>Bivalvia</taxon>
        <taxon>Autobranchia</taxon>
        <taxon>Pteriomorphia</taxon>
        <taxon>Ostreida</taxon>
        <taxon>Ostreoidea</taxon>
        <taxon>Ostreidae</taxon>
        <taxon>Magallana</taxon>
    </lineage>
</organism>